<evidence type="ECO:0000256" key="5">
    <source>
        <dbReference type="RuleBase" id="RU362075"/>
    </source>
</evidence>
<dbReference type="Proteomes" id="UP000199167">
    <property type="component" value="Unassembled WGS sequence"/>
</dbReference>
<evidence type="ECO:0000256" key="6">
    <source>
        <dbReference type="SAM" id="MobiDB-lite"/>
    </source>
</evidence>
<evidence type="ECO:0000256" key="3">
    <source>
        <dbReference type="ARBA" id="ARBA00022746"/>
    </source>
</evidence>
<dbReference type="OrthoDB" id="9774675at2"/>
<comment type="pathway">
    <text evidence="1 5">Carotenoid biosynthesis.</text>
</comment>
<evidence type="ECO:0000256" key="2">
    <source>
        <dbReference type="ARBA" id="ARBA00006046"/>
    </source>
</evidence>
<dbReference type="Pfam" id="PF01593">
    <property type="entry name" value="Amino_oxidase"/>
    <property type="match status" value="2"/>
</dbReference>
<keyword evidence="3 5" id="KW-0125">Carotenoid biosynthesis</keyword>
<feature type="domain" description="Amine oxidase" evidence="7">
    <location>
        <begin position="477"/>
        <end position="518"/>
    </location>
</feature>
<dbReference type="EMBL" id="FOIZ01000002">
    <property type="protein sequence ID" value="SEW41612.1"/>
    <property type="molecule type" value="Genomic_DNA"/>
</dbReference>
<evidence type="ECO:0000313" key="8">
    <source>
        <dbReference type="EMBL" id="SEW41612.1"/>
    </source>
</evidence>
<dbReference type="InterPro" id="IPR014105">
    <property type="entry name" value="Carotenoid/retinoid_OxRdtase"/>
</dbReference>
<dbReference type="AlphaFoldDB" id="A0A1I0RKN0"/>
<organism evidence="8 9">
    <name type="scientific">Cognatiyoonia koreensis</name>
    <dbReference type="NCBI Taxonomy" id="364200"/>
    <lineage>
        <taxon>Bacteria</taxon>
        <taxon>Pseudomonadati</taxon>
        <taxon>Pseudomonadota</taxon>
        <taxon>Alphaproteobacteria</taxon>
        <taxon>Rhodobacterales</taxon>
        <taxon>Paracoccaceae</taxon>
        <taxon>Cognatiyoonia</taxon>
    </lineage>
</organism>
<evidence type="ECO:0000313" key="9">
    <source>
        <dbReference type="Proteomes" id="UP000199167"/>
    </source>
</evidence>
<dbReference type="InterPro" id="IPR002937">
    <property type="entry name" value="Amino_oxidase"/>
</dbReference>
<dbReference type="InterPro" id="IPR054841">
    <property type="entry name" value="carotdesatCrtD"/>
</dbReference>
<dbReference type="GO" id="GO:0016117">
    <property type="term" value="P:carotenoid biosynthetic process"/>
    <property type="evidence" value="ECO:0007669"/>
    <property type="project" value="UniProtKB-KW"/>
</dbReference>
<dbReference type="NCBIfam" id="NF045637">
    <property type="entry name" value="carotdesatCrtDProt"/>
    <property type="match status" value="1"/>
</dbReference>
<protein>
    <submittedName>
        <fullName evidence="8">1-hydroxycarotenoid 3,4-desaturase</fullName>
    </submittedName>
</protein>
<dbReference type="PANTHER" id="PTHR43734">
    <property type="entry name" value="PHYTOENE DESATURASE"/>
    <property type="match status" value="1"/>
</dbReference>
<dbReference type="PROSITE" id="PS00982">
    <property type="entry name" value="PHYTOENE_DH"/>
    <property type="match status" value="1"/>
</dbReference>
<comment type="similarity">
    <text evidence="2 5">Belongs to the carotenoid/retinoid oxidoreductase family.</text>
</comment>
<dbReference type="GO" id="GO:0016627">
    <property type="term" value="F:oxidoreductase activity, acting on the CH-CH group of donors"/>
    <property type="evidence" value="ECO:0007669"/>
    <property type="project" value="UniProtKB-ARBA"/>
</dbReference>
<dbReference type="PANTHER" id="PTHR43734:SF7">
    <property type="entry name" value="4,4'-DIAPONEUROSPORENE OXYGENASE"/>
    <property type="match status" value="1"/>
</dbReference>
<gene>
    <name evidence="8" type="ORF">SAMN04488515_2852</name>
</gene>
<name>A0A1I0RKN0_9RHOB</name>
<dbReference type="NCBIfam" id="TIGR02734">
    <property type="entry name" value="crtI_fam"/>
    <property type="match status" value="1"/>
</dbReference>
<reference evidence="8 9" key="1">
    <citation type="submission" date="2016-10" db="EMBL/GenBank/DDBJ databases">
        <authorList>
            <person name="de Groot N.N."/>
        </authorList>
    </citation>
    <scope>NUCLEOTIDE SEQUENCE [LARGE SCALE GENOMIC DNA]</scope>
    <source>
        <strain evidence="8 9">DSM 17925</strain>
    </source>
</reference>
<keyword evidence="9" id="KW-1185">Reference proteome</keyword>
<evidence type="ECO:0000259" key="7">
    <source>
        <dbReference type="Pfam" id="PF01593"/>
    </source>
</evidence>
<feature type="domain" description="Amine oxidase" evidence="7">
    <location>
        <begin position="50"/>
        <end position="357"/>
    </location>
</feature>
<dbReference type="InterPro" id="IPR036188">
    <property type="entry name" value="FAD/NAD-bd_sf"/>
</dbReference>
<dbReference type="Gene3D" id="3.50.50.60">
    <property type="entry name" value="FAD/NAD(P)-binding domain"/>
    <property type="match status" value="2"/>
</dbReference>
<dbReference type="SUPFAM" id="SSF51905">
    <property type="entry name" value="FAD/NAD(P)-binding domain"/>
    <property type="match status" value="1"/>
</dbReference>
<accession>A0A1I0RKN0</accession>
<proteinExistence type="inferred from homology"/>
<sequence length="553" mass="58268">MALALRYVILIRHAVCKLDWTVFRFESTIGSGGLQLREAGNIVVIGAGVGGLAAALRLADAGCSVTVLEAHGTPGGKMRTVPSAAGPVDAGPTVLTMRPVFESLYTRVGERLEDHLTLTPLPILARHYWDDGTCFDLSADPAESIAHVADVFGDGSADDYRAFAARARRLYDAFEGPMMLNEAPTRAALTAKVMLRPRLIADMAPHRTMAGLLKTAFRDPRLAQLFGRYATYVGGSPYASPAILSLISDAEARGVWSVAGGMHALAASLAGLAAHRGARFQYDTPVRRIVTQDGVVTGVDTDAGFIAADQVVFNGDPRALSVGLLGEGVQGAVRTDAVEPRSLSACVYAFAAAPRGVDLAHHTVFFGHDPAAEFDALARGDIPEDATLYLCAQDHGCAPDALQRFEIILNAPPVPRPEAEEQTRCQTQIFRRFADFGLTFTPTPDADALTTPMGFDRLFPASQGSLYGRSPHGMMAAFKRPTARTPIKGLYLCGGGTHPGAGVPMATLSGKHAAGAILSDRTLISTSPQTAMRGGMSTGSATVAPKPSRSSAS</sequence>
<evidence type="ECO:0000256" key="1">
    <source>
        <dbReference type="ARBA" id="ARBA00004829"/>
    </source>
</evidence>
<dbReference type="InterPro" id="IPR008150">
    <property type="entry name" value="Phytoene_DH_bac_CS"/>
</dbReference>
<feature type="region of interest" description="Disordered" evidence="6">
    <location>
        <begin position="528"/>
        <end position="553"/>
    </location>
</feature>
<dbReference type="STRING" id="364200.SAMN04488515_2852"/>
<evidence type="ECO:0000256" key="4">
    <source>
        <dbReference type="ARBA" id="ARBA00023002"/>
    </source>
</evidence>
<keyword evidence="4 5" id="KW-0560">Oxidoreductase</keyword>